<name>A0A1W9KX49_9BURK</name>
<organism evidence="3 4">
    <name type="scientific">Rhodoferax ferrireducens</name>
    <dbReference type="NCBI Taxonomy" id="192843"/>
    <lineage>
        <taxon>Bacteria</taxon>
        <taxon>Pseudomonadati</taxon>
        <taxon>Pseudomonadota</taxon>
        <taxon>Betaproteobacteria</taxon>
        <taxon>Burkholderiales</taxon>
        <taxon>Comamonadaceae</taxon>
        <taxon>Rhodoferax</taxon>
    </lineage>
</organism>
<keyword evidence="1" id="KW-0812">Transmembrane</keyword>
<gene>
    <name evidence="3" type="ORF">BWK72_04460</name>
</gene>
<dbReference type="Proteomes" id="UP000192505">
    <property type="component" value="Unassembled WGS sequence"/>
</dbReference>
<feature type="transmembrane region" description="Helical" evidence="1">
    <location>
        <begin position="41"/>
        <end position="63"/>
    </location>
</feature>
<sequence length="162" mass="17099">MKGQQDKDVYAGALLALVGSAFAWGATSYTSGTSARMGPGYFPLMLGVLLAVLGLVIALRGARRRPEQREGIGPWAWKPLFFIVAGNLLFGVLLGGLPSIGWPAMGFMVAIYGVTVVAGMAGERFSLKESLWLASVLAVGCYLAFVLLLNLQFAVWPAFGAG</sequence>
<reference evidence="3 4" key="1">
    <citation type="submission" date="2017-01" db="EMBL/GenBank/DDBJ databases">
        <title>Novel large sulfur bacteria in the metagenomes of groundwater-fed chemosynthetic microbial mats in the Lake Huron basin.</title>
        <authorList>
            <person name="Sharrar A.M."/>
            <person name="Flood B.E."/>
            <person name="Bailey J.V."/>
            <person name="Jones D.S."/>
            <person name="Biddanda B."/>
            <person name="Ruberg S.A."/>
            <person name="Marcus D.N."/>
            <person name="Dick G.J."/>
        </authorList>
    </citation>
    <scope>NUCLEOTIDE SEQUENCE [LARGE SCALE GENOMIC DNA]</scope>
    <source>
        <strain evidence="3">A7</strain>
    </source>
</reference>
<dbReference type="Pfam" id="PF07331">
    <property type="entry name" value="TctB"/>
    <property type="match status" value="1"/>
</dbReference>
<feature type="transmembrane region" description="Helical" evidence="1">
    <location>
        <begin position="75"/>
        <end position="94"/>
    </location>
</feature>
<evidence type="ECO:0000256" key="1">
    <source>
        <dbReference type="SAM" id="Phobius"/>
    </source>
</evidence>
<dbReference type="InterPro" id="IPR009936">
    <property type="entry name" value="DUF1468"/>
</dbReference>
<keyword evidence="1" id="KW-1133">Transmembrane helix</keyword>
<feature type="transmembrane region" description="Helical" evidence="1">
    <location>
        <begin position="100"/>
        <end position="119"/>
    </location>
</feature>
<protein>
    <recommendedName>
        <fullName evidence="2">DUF1468 domain-containing protein</fullName>
    </recommendedName>
</protein>
<comment type="caution">
    <text evidence="3">The sequence shown here is derived from an EMBL/GenBank/DDBJ whole genome shotgun (WGS) entry which is preliminary data.</text>
</comment>
<accession>A0A1W9KX49</accession>
<evidence type="ECO:0000313" key="4">
    <source>
        <dbReference type="Proteomes" id="UP000192505"/>
    </source>
</evidence>
<feature type="domain" description="DUF1468" evidence="2">
    <location>
        <begin position="11"/>
        <end position="153"/>
    </location>
</feature>
<keyword evidence="1" id="KW-0472">Membrane</keyword>
<evidence type="ECO:0000313" key="3">
    <source>
        <dbReference type="EMBL" id="OQW89208.1"/>
    </source>
</evidence>
<evidence type="ECO:0000259" key="2">
    <source>
        <dbReference type="Pfam" id="PF07331"/>
    </source>
</evidence>
<feature type="transmembrane region" description="Helical" evidence="1">
    <location>
        <begin position="131"/>
        <end position="159"/>
    </location>
</feature>
<dbReference type="EMBL" id="MTEI01000002">
    <property type="protein sequence ID" value="OQW89208.1"/>
    <property type="molecule type" value="Genomic_DNA"/>
</dbReference>
<feature type="transmembrane region" description="Helical" evidence="1">
    <location>
        <begin position="9"/>
        <end position="29"/>
    </location>
</feature>
<dbReference type="AlphaFoldDB" id="A0A1W9KX49"/>
<proteinExistence type="predicted"/>